<keyword evidence="1" id="KW-1185">Reference proteome</keyword>
<organism evidence="1 2">
    <name type="scientific">Panagrellus redivivus</name>
    <name type="common">Microworm</name>
    <dbReference type="NCBI Taxonomy" id="6233"/>
    <lineage>
        <taxon>Eukaryota</taxon>
        <taxon>Metazoa</taxon>
        <taxon>Ecdysozoa</taxon>
        <taxon>Nematoda</taxon>
        <taxon>Chromadorea</taxon>
        <taxon>Rhabditida</taxon>
        <taxon>Tylenchina</taxon>
        <taxon>Panagrolaimomorpha</taxon>
        <taxon>Panagrolaimoidea</taxon>
        <taxon>Panagrolaimidae</taxon>
        <taxon>Panagrellus</taxon>
    </lineage>
</organism>
<evidence type="ECO:0000313" key="2">
    <source>
        <dbReference type="WBParaSite" id="Pan_g4882.t1"/>
    </source>
</evidence>
<protein>
    <submittedName>
        <fullName evidence="2">Uncharacterized protein</fullName>
    </submittedName>
</protein>
<dbReference type="AlphaFoldDB" id="A0A7E4VZS0"/>
<evidence type="ECO:0000313" key="1">
    <source>
        <dbReference type="Proteomes" id="UP000492821"/>
    </source>
</evidence>
<accession>A0A7E4VZS0</accession>
<name>A0A7E4VZS0_PANRE</name>
<reference evidence="2" key="2">
    <citation type="submission" date="2020-10" db="UniProtKB">
        <authorList>
            <consortium name="WormBaseParasite"/>
        </authorList>
    </citation>
    <scope>IDENTIFICATION</scope>
</reference>
<proteinExistence type="predicted"/>
<dbReference type="Proteomes" id="UP000492821">
    <property type="component" value="Unassembled WGS sequence"/>
</dbReference>
<reference evidence="1" key="1">
    <citation type="journal article" date="2013" name="Genetics">
        <title>The draft genome and transcriptome of Panagrellus redivivus are shaped by the harsh demands of a free-living lifestyle.</title>
        <authorList>
            <person name="Srinivasan J."/>
            <person name="Dillman A.R."/>
            <person name="Macchietto M.G."/>
            <person name="Heikkinen L."/>
            <person name="Lakso M."/>
            <person name="Fracchia K.M."/>
            <person name="Antoshechkin I."/>
            <person name="Mortazavi A."/>
            <person name="Wong G."/>
            <person name="Sternberg P.W."/>
        </authorList>
    </citation>
    <scope>NUCLEOTIDE SEQUENCE [LARGE SCALE GENOMIC DNA]</scope>
    <source>
        <strain evidence="1">MT8872</strain>
    </source>
</reference>
<dbReference type="WBParaSite" id="Pan_g4882.t1">
    <property type="protein sequence ID" value="Pan_g4882.t1"/>
    <property type="gene ID" value="Pan_g4882"/>
</dbReference>
<sequence length="144" mass="16531">MNLSKLTCASPTSLRYYFYASTPNLKAMSTYFPNLTRVTVTTHSLPHTWMTDLLGFRQLTHLVLFVSINYLIIECDDLIAFLKAHQLGFQFSLRTKGDKNLLQSLKNDLSQRLEHLSGAEFEEKYGSQKKTSNIVIDDVTFYLP</sequence>